<dbReference type="EMBL" id="CADIKH010000001">
    <property type="protein sequence ID" value="CAB3746326.1"/>
    <property type="molecule type" value="Genomic_DNA"/>
</dbReference>
<dbReference type="RefSeq" id="WP_175224231.1">
    <property type="nucleotide sequence ID" value="NZ_CADIKH010000001.1"/>
</dbReference>
<evidence type="ECO:0000256" key="11">
    <source>
        <dbReference type="SAM" id="SignalP"/>
    </source>
</evidence>
<feature type="chain" id="PRO_5027065099" description="Porin domain-containing protein" evidence="11">
    <location>
        <begin position="20"/>
        <end position="385"/>
    </location>
</feature>
<feature type="signal peptide" evidence="11">
    <location>
        <begin position="1"/>
        <end position="19"/>
    </location>
</feature>
<evidence type="ECO:0000256" key="3">
    <source>
        <dbReference type="ARBA" id="ARBA00022448"/>
    </source>
</evidence>
<keyword evidence="7" id="KW-0406">Ion transport</keyword>
<evidence type="ECO:0000256" key="9">
    <source>
        <dbReference type="ARBA" id="ARBA00023136"/>
    </source>
</evidence>
<evidence type="ECO:0000313" key="13">
    <source>
        <dbReference type="EMBL" id="CAB3746326.1"/>
    </source>
</evidence>
<dbReference type="InterPro" id="IPR050298">
    <property type="entry name" value="Gram-neg_bact_OMP"/>
</dbReference>
<evidence type="ECO:0000256" key="5">
    <source>
        <dbReference type="ARBA" id="ARBA00022692"/>
    </source>
</evidence>
<keyword evidence="10" id="KW-0998">Cell outer membrane</keyword>
<evidence type="ECO:0000256" key="1">
    <source>
        <dbReference type="ARBA" id="ARBA00004571"/>
    </source>
</evidence>
<keyword evidence="8" id="KW-0626">Porin</keyword>
<dbReference type="SUPFAM" id="SSF56935">
    <property type="entry name" value="Porins"/>
    <property type="match status" value="1"/>
</dbReference>
<evidence type="ECO:0000256" key="10">
    <source>
        <dbReference type="ARBA" id="ARBA00023237"/>
    </source>
</evidence>
<dbReference type="Gene3D" id="2.40.160.10">
    <property type="entry name" value="Porin"/>
    <property type="match status" value="1"/>
</dbReference>
<evidence type="ECO:0000256" key="6">
    <source>
        <dbReference type="ARBA" id="ARBA00022729"/>
    </source>
</evidence>
<protein>
    <recommendedName>
        <fullName evidence="12">Porin domain-containing protein</fullName>
    </recommendedName>
</protein>
<dbReference type="PANTHER" id="PTHR34501">
    <property type="entry name" value="PROTEIN YDDL-RELATED"/>
    <property type="match status" value="1"/>
</dbReference>
<sequence length="385" mass="39785">MKKLAIATGLALSAAAAHAQSSVTLYGLLDAGVSYVNHAAGPDGNAASKVKLDDGVIQGNRWGIRGSEDLGGGLAAIFTLENGLSVANGTASQGGALFGRQAFVGLSQQGVGALTFGRQYSLSTDYIAKYAAGGVTVGNYAFHINDVDQLTSSRINNAVKFTSANFGGLTFGALYGFSNQAGAFAGSPATDEDGVANAGSSRTISFGANFDHGPFGAAAAYTDIRFPGSATPAFPITIANVNTFGDKDLRTIGVGARYAFGPALVFGNWTNTRFESVTGRSSLFNNYEIDGKYSVTPAFSVGLGYTYSRLSGDATGHWNQLNSIADYLLSKRTDVYALVVYQKASGSNNGVPVQAEIGSSSSFFGNSGSGANNQLALRVGMRTRF</sequence>
<reference evidence="13 14" key="1">
    <citation type="submission" date="2020-04" db="EMBL/GenBank/DDBJ databases">
        <authorList>
            <person name="De Canck E."/>
        </authorList>
    </citation>
    <scope>NUCLEOTIDE SEQUENCE [LARGE SCALE GENOMIC DNA]</scope>
    <source>
        <strain evidence="13 14">LMG 29542</strain>
    </source>
</reference>
<evidence type="ECO:0000256" key="8">
    <source>
        <dbReference type="ARBA" id="ARBA00023114"/>
    </source>
</evidence>
<comment type="subcellular location">
    <subcellularLocation>
        <location evidence="1">Cell outer membrane</location>
        <topology evidence="1">Multi-pass membrane protein</topology>
    </subcellularLocation>
</comment>
<dbReference type="InterPro" id="IPR023614">
    <property type="entry name" value="Porin_dom_sf"/>
</dbReference>
<dbReference type="GO" id="GO:0006811">
    <property type="term" value="P:monoatomic ion transport"/>
    <property type="evidence" value="ECO:0007669"/>
    <property type="project" value="UniProtKB-KW"/>
</dbReference>
<dbReference type="AlphaFoldDB" id="A0A6J5D0Y7"/>
<dbReference type="PANTHER" id="PTHR34501:SF9">
    <property type="entry name" value="MAJOR OUTER MEMBRANE PROTEIN P.IA"/>
    <property type="match status" value="1"/>
</dbReference>
<evidence type="ECO:0000313" key="14">
    <source>
        <dbReference type="Proteomes" id="UP000494363"/>
    </source>
</evidence>
<dbReference type="GO" id="GO:0046930">
    <property type="term" value="C:pore complex"/>
    <property type="evidence" value="ECO:0007669"/>
    <property type="project" value="UniProtKB-KW"/>
</dbReference>
<organism evidence="13 14">
    <name type="scientific">Paraburkholderia humisilvae</name>
    <dbReference type="NCBI Taxonomy" id="627669"/>
    <lineage>
        <taxon>Bacteria</taxon>
        <taxon>Pseudomonadati</taxon>
        <taxon>Pseudomonadota</taxon>
        <taxon>Betaproteobacteria</taxon>
        <taxon>Burkholderiales</taxon>
        <taxon>Burkholderiaceae</taxon>
        <taxon>Paraburkholderia</taxon>
    </lineage>
</organism>
<comment type="subunit">
    <text evidence="2">Homotrimer.</text>
</comment>
<dbReference type="InterPro" id="IPR002299">
    <property type="entry name" value="Porin_Neis"/>
</dbReference>
<keyword evidence="6 11" id="KW-0732">Signal</keyword>
<dbReference type="GO" id="GO:0015288">
    <property type="term" value="F:porin activity"/>
    <property type="evidence" value="ECO:0007669"/>
    <property type="project" value="UniProtKB-KW"/>
</dbReference>
<name>A0A6J5D0Y7_9BURK</name>
<keyword evidence="5" id="KW-0812">Transmembrane</keyword>
<keyword evidence="9" id="KW-0472">Membrane</keyword>
<keyword evidence="3" id="KW-0813">Transport</keyword>
<evidence type="ECO:0000259" key="12">
    <source>
        <dbReference type="Pfam" id="PF13609"/>
    </source>
</evidence>
<gene>
    <name evidence="13" type="ORF">LMG29542_00180</name>
</gene>
<keyword evidence="14" id="KW-1185">Reference proteome</keyword>
<dbReference type="GO" id="GO:0009279">
    <property type="term" value="C:cell outer membrane"/>
    <property type="evidence" value="ECO:0007669"/>
    <property type="project" value="UniProtKB-SubCell"/>
</dbReference>
<evidence type="ECO:0000256" key="4">
    <source>
        <dbReference type="ARBA" id="ARBA00022452"/>
    </source>
</evidence>
<evidence type="ECO:0000256" key="7">
    <source>
        <dbReference type="ARBA" id="ARBA00023065"/>
    </source>
</evidence>
<accession>A0A6J5D0Y7</accession>
<keyword evidence="4" id="KW-1134">Transmembrane beta strand</keyword>
<proteinExistence type="predicted"/>
<dbReference type="CDD" id="cd00342">
    <property type="entry name" value="gram_neg_porins"/>
    <property type="match status" value="1"/>
</dbReference>
<dbReference type="Proteomes" id="UP000494363">
    <property type="component" value="Unassembled WGS sequence"/>
</dbReference>
<dbReference type="PRINTS" id="PR00184">
    <property type="entry name" value="NEISSPPORIN"/>
</dbReference>
<feature type="domain" description="Porin" evidence="12">
    <location>
        <begin position="8"/>
        <end position="346"/>
    </location>
</feature>
<evidence type="ECO:0000256" key="2">
    <source>
        <dbReference type="ARBA" id="ARBA00011233"/>
    </source>
</evidence>
<dbReference type="InterPro" id="IPR033900">
    <property type="entry name" value="Gram_neg_porin_domain"/>
</dbReference>
<dbReference type="Pfam" id="PF13609">
    <property type="entry name" value="Porin_4"/>
    <property type="match status" value="1"/>
</dbReference>